<sequence>MFSLILGILAIPFGWAAAGGVCTANRSSASAWCNHYTYTCTSTAWGPSKTSTTTVTVTTVGSSTITTTSCGISPLTTVTSVAGATTKAKRSAPSKPNCLAQYNSGPEISSACKNGGWPVHETTWWWHHTGPAKTVTKTKTVTGTVVVESPIVNFLLMAFGSGTSADGQYASVDSGHPNFNKSEEHDPTSFTLSGTSLIEQSGGYHTTADEIAMQGAGDTAVEFFSDPSDDNVLECTPESVNGDCTLACTVAGNSVDYLCAGGDGEAAWYIGTAVESGCTSFTPSVVPVSAVVPYTQSMLARAVATPAA</sequence>
<feature type="chain" id="PRO_5025383276" evidence="1">
    <location>
        <begin position="19"/>
        <end position="308"/>
    </location>
</feature>
<evidence type="ECO:0000313" key="3">
    <source>
        <dbReference type="Proteomes" id="UP000799767"/>
    </source>
</evidence>
<dbReference type="GeneID" id="54474215"/>
<name>A0A6A6PWF1_9PEZI</name>
<proteinExistence type="predicted"/>
<gene>
    <name evidence="2" type="ORF">BDY17DRAFT_294924</name>
</gene>
<dbReference type="AlphaFoldDB" id="A0A6A6PWF1"/>
<organism evidence="2 3">
    <name type="scientific">Neohortaea acidophila</name>
    <dbReference type="NCBI Taxonomy" id="245834"/>
    <lineage>
        <taxon>Eukaryota</taxon>
        <taxon>Fungi</taxon>
        <taxon>Dikarya</taxon>
        <taxon>Ascomycota</taxon>
        <taxon>Pezizomycotina</taxon>
        <taxon>Dothideomycetes</taxon>
        <taxon>Dothideomycetidae</taxon>
        <taxon>Mycosphaerellales</taxon>
        <taxon>Teratosphaeriaceae</taxon>
        <taxon>Neohortaea</taxon>
    </lineage>
</organism>
<accession>A0A6A6PWF1</accession>
<keyword evidence="1" id="KW-0732">Signal</keyword>
<protein>
    <submittedName>
        <fullName evidence="2">Uncharacterized protein</fullName>
    </submittedName>
</protein>
<keyword evidence="3" id="KW-1185">Reference proteome</keyword>
<dbReference type="Proteomes" id="UP000799767">
    <property type="component" value="Unassembled WGS sequence"/>
</dbReference>
<evidence type="ECO:0000313" key="2">
    <source>
        <dbReference type="EMBL" id="KAF2484071.1"/>
    </source>
</evidence>
<evidence type="ECO:0000256" key="1">
    <source>
        <dbReference type="SAM" id="SignalP"/>
    </source>
</evidence>
<reference evidence="2" key="1">
    <citation type="journal article" date="2020" name="Stud. Mycol.">
        <title>101 Dothideomycetes genomes: a test case for predicting lifestyles and emergence of pathogens.</title>
        <authorList>
            <person name="Haridas S."/>
            <person name="Albert R."/>
            <person name="Binder M."/>
            <person name="Bloem J."/>
            <person name="Labutti K."/>
            <person name="Salamov A."/>
            <person name="Andreopoulos B."/>
            <person name="Baker S."/>
            <person name="Barry K."/>
            <person name="Bills G."/>
            <person name="Bluhm B."/>
            <person name="Cannon C."/>
            <person name="Castanera R."/>
            <person name="Culley D."/>
            <person name="Daum C."/>
            <person name="Ezra D."/>
            <person name="Gonzalez J."/>
            <person name="Henrissat B."/>
            <person name="Kuo A."/>
            <person name="Liang C."/>
            <person name="Lipzen A."/>
            <person name="Lutzoni F."/>
            <person name="Magnuson J."/>
            <person name="Mondo S."/>
            <person name="Nolan M."/>
            <person name="Ohm R."/>
            <person name="Pangilinan J."/>
            <person name="Park H.-J."/>
            <person name="Ramirez L."/>
            <person name="Alfaro M."/>
            <person name="Sun H."/>
            <person name="Tritt A."/>
            <person name="Yoshinaga Y."/>
            <person name="Zwiers L.-H."/>
            <person name="Turgeon B."/>
            <person name="Goodwin S."/>
            <person name="Spatafora J."/>
            <person name="Crous P."/>
            <person name="Grigoriev I."/>
        </authorList>
    </citation>
    <scope>NUCLEOTIDE SEQUENCE</scope>
    <source>
        <strain evidence="2">CBS 113389</strain>
    </source>
</reference>
<feature type="signal peptide" evidence="1">
    <location>
        <begin position="1"/>
        <end position="18"/>
    </location>
</feature>
<dbReference type="RefSeq" id="XP_033590641.1">
    <property type="nucleotide sequence ID" value="XM_033733213.1"/>
</dbReference>
<dbReference type="EMBL" id="MU001634">
    <property type="protein sequence ID" value="KAF2484071.1"/>
    <property type="molecule type" value="Genomic_DNA"/>
</dbReference>